<keyword evidence="3 8" id="KW-1133">Transmembrane helix</keyword>
<evidence type="ECO:0000313" key="10">
    <source>
        <dbReference type="Proteomes" id="UP000830326"/>
    </source>
</evidence>
<reference evidence="9" key="1">
    <citation type="submission" date="2022-04" db="EMBL/GenBank/DDBJ databases">
        <title>Halobacillus sp. isolated from saltern.</title>
        <authorList>
            <person name="Won M."/>
            <person name="Lee C.-M."/>
            <person name="Woen H.-Y."/>
            <person name="Kwon S.-W."/>
        </authorList>
    </citation>
    <scope>NUCLEOTIDE SEQUENCE</scope>
    <source>
        <strain evidence="9">SSHM10-5</strain>
    </source>
</reference>
<dbReference type="EMBL" id="CP095075">
    <property type="protein sequence ID" value="UOR11917.1"/>
    <property type="molecule type" value="Genomic_DNA"/>
</dbReference>
<feature type="coiled-coil region" evidence="8">
    <location>
        <begin position="376"/>
        <end position="424"/>
    </location>
</feature>
<organism evidence="9 10">
    <name type="scientific">Halobacillus amylolyticus</name>
    <dbReference type="NCBI Taxonomy" id="2932259"/>
    <lineage>
        <taxon>Bacteria</taxon>
        <taxon>Bacillati</taxon>
        <taxon>Bacillota</taxon>
        <taxon>Bacilli</taxon>
        <taxon>Bacillales</taxon>
        <taxon>Bacillaceae</taxon>
        <taxon>Halobacillus</taxon>
    </lineage>
</organism>
<evidence type="ECO:0000256" key="7">
    <source>
        <dbReference type="ARBA" id="ARBA00023306"/>
    </source>
</evidence>
<sequence>MRYFIGGILVLIALIIFGLIWRKKVYDEVDRLEGWKMDIMNRNVTEELSRVKALNLSGQTQERFETWRSRWDEILTRELPDLEEDLFDAEEAADRYRMKRVRKVLNHTEKKLQAVEQDIEEMFNELEVLLDSEKSSRLEIEALAPDLKELKKKLIHNRHQYGKAVRLFESRAEELESDLDKYEEKVEQGNYLEANDLVQSVRDKLVLLSEEAASFPEHLKKTQTELPEQLSELLAGMRDMDEEGYRVSHLGFIPEIENYQEQLKKSVESLEKGDQEGVQALIEEIDTRIQEIYQTLEQEALANTFVEKQRPSFQASLEELDTLLQETNRELDDLQVTYQMESDDLETHRTIDQSMTLLKKKYLNFEKKREDGETSFSELRVELEEFKEQLGELNVKHKSFNERVQTLRKDELEAKNKLAEMEQLILDTHRRLKRSNLPGIPVYFFEEMQKAGEDIDHVFQSLELQPLDMVEVNDKLGAAIEHTQAVNQDAEVLIKKAHLVERLIQYGNRYRSKYPLLAAELLEAENDFRSYRYEEALEKASSAIKEVDPDAFSRIEEGEQVPV</sequence>
<comment type="subcellular location">
    <subcellularLocation>
        <location evidence="8">Cell membrane</location>
        <topology evidence="8">Single-pass membrane protein</topology>
    </subcellularLocation>
    <text evidence="8">Colocalized with FtsZ to the nascent septal site.</text>
</comment>
<feature type="topological domain" description="Cytoplasmic" evidence="8">
    <location>
        <begin position="22"/>
        <end position="563"/>
    </location>
</feature>
<accession>A0ABY4HAR8</accession>
<keyword evidence="5 8" id="KW-0472">Membrane</keyword>
<protein>
    <recommendedName>
        <fullName evidence="8">Septation ring formation regulator EzrA</fullName>
    </recommendedName>
</protein>
<feature type="coiled-coil region" evidence="8">
    <location>
        <begin position="79"/>
        <end position="132"/>
    </location>
</feature>
<keyword evidence="1 8" id="KW-0132">Cell division</keyword>
<keyword evidence="10" id="KW-1185">Reference proteome</keyword>
<proteinExistence type="inferred from homology"/>
<comment type="function">
    <text evidence="8">Negative regulator of FtsZ ring formation; modulates the frequency and position of FtsZ ring formation. Inhibits FtsZ ring formation at polar sites. Interacts either with FtsZ or with one of its binding partners to promote depolymerization.</text>
</comment>
<dbReference type="NCBIfam" id="NF003413">
    <property type="entry name" value="PRK04778.1-7"/>
    <property type="match status" value="1"/>
</dbReference>
<evidence type="ECO:0000313" key="9">
    <source>
        <dbReference type="EMBL" id="UOR11917.1"/>
    </source>
</evidence>
<evidence type="ECO:0000256" key="4">
    <source>
        <dbReference type="ARBA" id="ARBA00023054"/>
    </source>
</evidence>
<keyword evidence="6 8" id="KW-0717">Septation</keyword>
<keyword evidence="7 8" id="KW-0131">Cell cycle</keyword>
<evidence type="ECO:0000256" key="6">
    <source>
        <dbReference type="ARBA" id="ARBA00023210"/>
    </source>
</evidence>
<gene>
    <name evidence="8 9" type="primary">ezrA</name>
    <name evidence="9" type="ORF">MUO15_20595</name>
</gene>
<evidence type="ECO:0000256" key="8">
    <source>
        <dbReference type="HAMAP-Rule" id="MF_00728"/>
    </source>
</evidence>
<feature type="topological domain" description="Extracellular" evidence="8">
    <location>
        <begin position="1"/>
        <end position="2"/>
    </location>
</feature>
<feature type="coiled-coil region" evidence="8">
    <location>
        <begin position="317"/>
        <end position="344"/>
    </location>
</feature>
<evidence type="ECO:0000256" key="5">
    <source>
        <dbReference type="ARBA" id="ARBA00023136"/>
    </source>
</evidence>
<dbReference type="Pfam" id="PF06160">
    <property type="entry name" value="EzrA"/>
    <property type="match status" value="1"/>
</dbReference>
<comment type="similarity">
    <text evidence="8">Belongs to the EzrA family.</text>
</comment>
<evidence type="ECO:0000256" key="1">
    <source>
        <dbReference type="ARBA" id="ARBA00022618"/>
    </source>
</evidence>
<keyword evidence="8" id="KW-1003">Cell membrane</keyword>
<name>A0ABY4HAR8_9BACI</name>
<dbReference type="InterPro" id="IPR010379">
    <property type="entry name" value="EzrA"/>
</dbReference>
<evidence type="ECO:0000256" key="3">
    <source>
        <dbReference type="ARBA" id="ARBA00022989"/>
    </source>
</evidence>
<keyword evidence="4 8" id="KW-0175">Coiled coil</keyword>
<keyword evidence="2 8" id="KW-0812">Transmembrane</keyword>
<dbReference type="Proteomes" id="UP000830326">
    <property type="component" value="Chromosome"/>
</dbReference>
<feature type="coiled-coil region" evidence="8">
    <location>
        <begin position="165"/>
        <end position="192"/>
    </location>
</feature>
<dbReference type="HAMAP" id="MF_00728">
    <property type="entry name" value="EzrA"/>
    <property type="match status" value="1"/>
</dbReference>
<evidence type="ECO:0000256" key="2">
    <source>
        <dbReference type="ARBA" id="ARBA00022692"/>
    </source>
</evidence>
<dbReference type="RefSeq" id="WP_245032341.1">
    <property type="nucleotide sequence ID" value="NZ_CP095075.1"/>
</dbReference>